<name>A0A1J5SQV1_9ZZZZ</name>
<protein>
    <submittedName>
        <fullName evidence="1">Uncharacterized protein</fullName>
    </submittedName>
</protein>
<accession>A0A1J5SQV1</accession>
<sequence length="90" mass="9754">MLDHTLFPTPQSTAILGATTTVAHPNEGIELALFRAREVFEAGWRLTPDEAVALVGGSPDPEGTGRGPWQGTVNEFEDEVSDIPLYFGER</sequence>
<evidence type="ECO:0000313" key="1">
    <source>
        <dbReference type="EMBL" id="OIR06429.1"/>
    </source>
</evidence>
<dbReference type="EMBL" id="MLJW01000043">
    <property type="protein sequence ID" value="OIR06429.1"/>
    <property type="molecule type" value="Genomic_DNA"/>
</dbReference>
<reference evidence="1" key="1">
    <citation type="submission" date="2016-10" db="EMBL/GenBank/DDBJ databases">
        <title>Sequence of Gallionella enrichment culture.</title>
        <authorList>
            <person name="Poehlein A."/>
            <person name="Muehling M."/>
            <person name="Daniel R."/>
        </authorList>
    </citation>
    <scope>NUCLEOTIDE SEQUENCE</scope>
</reference>
<comment type="caution">
    <text evidence="1">The sequence shown here is derived from an EMBL/GenBank/DDBJ whole genome shotgun (WGS) entry which is preliminary data.</text>
</comment>
<dbReference type="AlphaFoldDB" id="A0A1J5SQV1"/>
<proteinExistence type="predicted"/>
<organism evidence="1">
    <name type="scientific">mine drainage metagenome</name>
    <dbReference type="NCBI Taxonomy" id="410659"/>
    <lineage>
        <taxon>unclassified sequences</taxon>
        <taxon>metagenomes</taxon>
        <taxon>ecological metagenomes</taxon>
    </lineage>
</organism>
<gene>
    <name evidence="1" type="ORF">GALL_113390</name>
</gene>